<protein>
    <submittedName>
        <fullName evidence="1">Uncharacterized protein</fullName>
    </submittedName>
</protein>
<feature type="non-terminal residue" evidence="1">
    <location>
        <position position="1"/>
    </location>
</feature>
<evidence type="ECO:0000313" key="1">
    <source>
        <dbReference type="EMBL" id="SVE17999.1"/>
    </source>
</evidence>
<reference evidence="1" key="1">
    <citation type="submission" date="2018-05" db="EMBL/GenBank/DDBJ databases">
        <authorList>
            <person name="Lanie J.A."/>
            <person name="Ng W.-L."/>
            <person name="Kazmierczak K.M."/>
            <person name="Andrzejewski T.M."/>
            <person name="Davidsen T.M."/>
            <person name="Wayne K.J."/>
            <person name="Tettelin H."/>
            <person name="Glass J.I."/>
            <person name="Rusch D."/>
            <person name="Podicherti R."/>
            <person name="Tsui H.-C.T."/>
            <person name="Winkler M.E."/>
        </authorList>
    </citation>
    <scope>NUCLEOTIDE SEQUENCE</scope>
</reference>
<accession>A0A383BDU5</accession>
<organism evidence="1">
    <name type="scientific">marine metagenome</name>
    <dbReference type="NCBI Taxonomy" id="408172"/>
    <lineage>
        <taxon>unclassified sequences</taxon>
        <taxon>metagenomes</taxon>
        <taxon>ecological metagenomes</taxon>
    </lineage>
</organism>
<proteinExistence type="predicted"/>
<feature type="non-terminal residue" evidence="1">
    <location>
        <position position="107"/>
    </location>
</feature>
<dbReference type="AlphaFoldDB" id="A0A383BDU5"/>
<sequence>VIVRVLTVVVLLGVVLTDRSAVAESALKSLDHGDYDRWSAIGSQSISARGGWVLYRLMPENGADPQLVIQSLSSETRYAIPQGREGRVEIDEEWLVCRIGPDTSGAE</sequence>
<name>A0A383BDU5_9ZZZZ</name>
<gene>
    <name evidence="1" type="ORF">METZ01_LOCUS470853</name>
</gene>
<dbReference type="EMBL" id="UINC01199525">
    <property type="protein sequence ID" value="SVE17999.1"/>
    <property type="molecule type" value="Genomic_DNA"/>
</dbReference>